<dbReference type="Proteomes" id="UP000800041">
    <property type="component" value="Unassembled WGS sequence"/>
</dbReference>
<feature type="region of interest" description="Disordered" evidence="1">
    <location>
        <begin position="33"/>
        <end position="72"/>
    </location>
</feature>
<name>A0A6G1HEB4_9PEZI</name>
<evidence type="ECO:0000313" key="2">
    <source>
        <dbReference type="EMBL" id="KAF1991561.1"/>
    </source>
</evidence>
<gene>
    <name evidence="2" type="ORF">K402DRAFT_388958</name>
</gene>
<evidence type="ECO:0000313" key="3">
    <source>
        <dbReference type="Proteomes" id="UP000800041"/>
    </source>
</evidence>
<feature type="region of interest" description="Disordered" evidence="1">
    <location>
        <begin position="120"/>
        <end position="148"/>
    </location>
</feature>
<accession>A0A6G1HEB4</accession>
<dbReference type="OrthoDB" id="3902208at2759"/>
<feature type="compositionally biased region" description="Basic and acidic residues" evidence="1">
    <location>
        <begin position="44"/>
        <end position="56"/>
    </location>
</feature>
<keyword evidence="3" id="KW-1185">Reference proteome</keyword>
<dbReference type="AlphaFoldDB" id="A0A6G1HEB4"/>
<dbReference type="EMBL" id="ML977139">
    <property type="protein sequence ID" value="KAF1991561.1"/>
    <property type="molecule type" value="Genomic_DNA"/>
</dbReference>
<reference evidence="2" key="1">
    <citation type="journal article" date="2020" name="Stud. Mycol.">
        <title>101 Dothideomycetes genomes: a test case for predicting lifestyles and emergence of pathogens.</title>
        <authorList>
            <person name="Haridas S."/>
            <person name="Albert R."/>
            <person name="Binder M."/>
            <person name="Bloem J."/>
            <person name="Labutti K."/>
            <person name="Salamov A."/>
            <person name="Andreopoulos B."/>
            <person name="Baker S."/>
            <person name="Barry K."/>
            <person name="Bills G."/>
            <person name="Bluhm B."/>
            <person name="Cannon C."/>
            <person name="Castanera R."/>
            <person name="Culley D."/>
            <person name="Daum C."/>
            <person name="Ezra D."/>
            <person name="Gonzalez J."/>
            <person name="Henrissat B."/>
            <person name="Kuo A."/>
            <person name="Liang C."/>
            <person name="Lipzen A."/>
            <person name="Lutzoni F."/>
            <person name="Magnuson J."/>
            <person name="Mondo S."/>
            <person name="Nolan M."/>
            <person name="Ohm R."/>
            <person name="Pangilinan J."/>
            <person name="Park H.-J."/>
            <person name="Ramirez L."/>
            <person name="Alfaro M."/>
            <person name="Sun H."/>
            <person name="Tritt A."/>
            <person name="Yoshinaga Y."/>
            <person name="Zwiers L.-H."/>
            <person name="Turgeon B."/>
            <person name="Goodwin S."/>
            <person name="Spatafora J."/>
            <person name="Crous P."/>
            <person name="Grigoriev I."/>
        </authorList>
    </citation>
    <scope>NUCLEOTIDE SEQUENCE</scope>
    <source>
        <strain evidence="2">CBS 113979</strain>
    </source>
</reference>
<organism evidence="2 3">
    <name type="scientific">Aulographum hederae CBS 113979</name>
    <dbReference type="NCBI Taxonomy" id="1176131"/>
    <lineage>
        <taxon>Eukaryota</taxon>
        <taxon>Fungi</taxon>
        <taxon>Dikarya</taxon>
        <taxon>Ascomycota</taxon>
        <taxon>Pezizomycotina</taxon>
        <taxon>Dothideomycetes</taxon>
        <taxon>Pleosporomycetidae</taxon>
        <taxon>Aulographales</taxon>
        <taxon>Aulographaceae</taxon>
    </lineage>
</organism>
<feature type="compositionally biased region" description="Polar residues" evidence="1">
    <location>
        <begin position="138"/>
        <end position="148"/>
    </location>
</feature>
<proteinExistence type="predicted"/>
<evidence type="ECO:0000256" key="1">
    <source>
        <dbReference type="SAM" id="MobiDB-lite"/>
    </source>
</evidence>
<sequence>MRQFYPTALSPISESENCLVINQDSYFHERNMAEHIPSPSGPPEDTRTIAERLRDDKEDEPEEESANTQKTGGILSFLLDPIGGALKGILHPTVGKVTTAATSPVLGVTQPITEGVRGVLPPEVGGKQPKQHEKIGGNAQNGENPLGL</sequence>
<protein>
    <submittedName>
        <fullName evidence="2">Uncharacterized protein</fullName>
    </submittedName>
</protein>